<gene>
    <name evidence="1" type="ORF">ILYODFUR_017490</name>
</gene>
<name>A0ABV0TVX3_9TELE</name>
<sequence>MTPLGFLIVTVAPHPPPFSSPRAGFKNHLFVVRLRVSSGSSAGKLLLLMTPPHSQTHLTSAVIKPQLEPTMVTHVALSVGYSTASMFHHTTQWETQILNKRFLRLWEG</sequence>
<reference evidence="1 2" key="1">
    <citation type="submission" date="2021-06" db="EMBL/GenBank/DDBJ databases">
        <authorList>
            <person name="Palmer J.M."/>
        </authorList>
    </citation>
    <scope>NUCLEOTIDE SEQUENCE [LARGE SCALE GENOMIC DNA]</scope>
    <source>
        <strain evidence="2">if_2019</strain>
        <tissue evidence="1">Muscle</tissue>
    </source>
</reference>
<evidence type="ECO:0000313" key="2">
    <source>
        <dbReference type="Proteomes" id="UP001482620"/>
    </source>
</evidence>
<comment type="caution">
    <text evidence="1">The sequence shown here is derived from an EMBL/GenBank/DDBJ whole genome shotgun (WGS) entry which is preliminary data.</text>
</comment>
<keyword evidence="2" id="KW-1185">Reference proteome</keyword>
<accession>A0ABV0TVX3</accession>
<dbReference type="EMBL" id="JAHRIQ010047992">
    <property type="protein sequence ID" value="MEQ2236919.1"/>
    <property type="molecule type" value="Genomic_DNA"/>
</dbReference>
<organism evidence="1 2">
    <name type="scientific">Ilyodon furcidens</name>
    <name type="common">goldbreast splitfin</name>
    <dbReference type="NCBI Taxonomy" id="33524"/>
    <lineage>
        <taxon>Eukaryota</taxon>
        <taxon>Metazoa</taxon>
        <taxon>Chordata</taxon>
        <taxon>Craniata</taxon>
        <taxon>Vertebrata</taxon>
        <taxon>Euteleostomi</taxon>
        <taxon>Actinopterygii</taxon>
        <taxon>Neopterygii</taxon>
        <taxon>Teleostei</taxon>
        <taxon>Neoteleostei</taxon>
        <taxon>Acanthomorphata</taxon>
        <taxon>Ovalentaria</taxon>
        <taxon>Atherinomorphae</taxon>
        <taxon>Cyprinodontiformes</taxon>
        <taxon>Goodeidae</taxon>
        <taxon>Ilyodon</taxon>
    </lineage>
</organism>
<proteinExistence type="predicted"/>
<evidence type="ECO:0000313" key="1">
    <source>
        <dbReference type="EMBL" id="MEQ2236919.1"/>
    </source>
</evidence>
<dbReference type="Proteomes" id="UP001482620">
    <property type="component" value="Unassembled WGS sequence"/>
</dbReference>
<protein>
    <submittedName>
        <fullName evidence="1">Uncharacterized protein</fullName>
    </submittedName>
</protein>